<evidence type="ECO:0000256" key="14">
    <source>
        <dbReference type="ARBA" id="ARBA00023098"/>
    </source>
</evidence>
<evidence type="ECO:0000256" key="7">
    <source>
        <dbReference type="ARBA" id="ARBA00019373"/>
    </source>
</evidence>
<evidence type="ECO:0000256" key="13">
    <source>
        <dbReference type="ARBA" id="ARBA00022989"/>
    </source>
</evidence>
<keyword evidence="17" id="KW-1208">Phospholipid metabolism</keyword>
<keyword evidence="13 19" id="KW-1133">Transmembrane helix</keyword>
<proteinExistence type="inferred from homology"/>
<evidence type="ECO:0000256" key="11">
    <source>
        <dbReference type="ARBA" id="ARBA00022692"/>
    </source>
</evidence>
<evidence type="ECO:0000256" key="12">
    <source>
        <dbReference type="ARBA" id="ARBA00022695"/>
    </source>
</evidence>
<name>A0A511X737_9PROT</name>
<dbReference type="PANTHER" id="PTHR46382">
    <property type="entry name" value="PHOSPHATIDATE CYTIDYLYLTRANSFERASE"/>
    <property type="match status" value="1"/>
</dbReference>
<dbReference type="EMBL" id="BJYF01000003">
    <property type="protein sequence ID" value="GEN58752.1"/>
    <property type="molecule type" value="Genomic_DNA"/>
</dbReference>
<dbReference type="UniPathway" id="UPA00557">
    <property type="reaction ID" value="UER00614"/>
</dbReference>
<evidence type="ECO:0000256" key="10">
    <source>
        <dbReference type="ARBA" id="ARBA00022679"/>
    </source>
</evidence>
<comment type="similarity">
    <text evidence="5 18">Belongs to the CDS family.</text>
</comment>
<dbReference type="GO" id="GO:0004605">
    <property type="term" value="F:phosphatidate cytidylyltransferase activity"/>
    <property type="evidence" value="ECO:0007669"/>
    <property type="project" value="UniProtKB-EC"/>
</dbReference>
<evidence type="ECO:0000256" key="3">
    <source>
        <dbReference type="ARBA" id="ARBA00005119"/>
    </source>
</evidence>
<evidence type="ECO:0000256" key="15">
    <source>
        <dbReference type="ARBA" id="ARBA00023136"/>
    </source>
</evidence>
<comment type="pathway">
    <text evidence="3 18">Phospholipid metabolism; CDP-diacylglycerol biosynthesis; CDP-diacylglycerol from sn-glycerol 3-phosphate: step 3/3.</text>
</comment>
<comment type="catalytic activity">
    <reaction evidence="1 18">
        <text>a 1,2-diacyl-sn-glycero-3-phosphate + CTP + H(+) = a CDP-1,2-diacyl-sn-glycerol + diphosphate</text>
        <dbReference type="Rhea" id="RHEA:16229"/>
        <dbReference type="ChEBI" id="CHEBI:15378"/>
        <dbReference type="ChEBI" id="CHEBI:33019"/>
        <dbReference type="ChEBI" id="CHEBI:37563"/>
        <dbReference type="ChEBI" id="CHEBI:58332"/>
        <dbReference type="ChEBI" id="CHEBI:58608"/>
        <dbReference type="EC" id="2.7.7.41"/>
    </reaction>
</comment>
<dbReference type="Pfam" id="PF01148">
    <property type="entry name" value="CTP_transf_1"/>
    <property type="match status" value="1"/>
</dbReference>
<evidence type="ECO:0000256" key="16">
    <source>
        <dbReference type="ARBA" id="ARBA00023209"/>
    </source>
</evidence>
<comment type="caution">
    <text evidence="20">The sequence shown here is derived from an EMBL/GenBank/DDBJ whole genome shotgun (WGS) entry which is preliminary data.</text>
</comment>
<dbReference type="InterPro" id="IPR000374">
    <property type="entry name" value="PC_trans"/>
</dbReference>
<dbReference type="EC" id="2.7.7.41" evidence="6 18"/>
<sequence length="287" mass="29189">MTLAPAQPSSVMPGRDWRDLRPRLLSALALIIVAVLAISLGGYAYGLLIIATMAGMAAEGAALFALSPRSWRGALFVAWSFCAGLSAFCGRWEATPAFAMTAFVFGPPLWLMNAVIAAGGLSLMWLRLGADCGVWAVVFVIAVVVSSDSAAYVTGRMIGGPKLAPRISPGKTRSGAVGGLLGAVMAGLVVATISGAGFAARGAGWALLLGIAAQAGDLAESAVKRARGVKDSGRLLPGHGGLLDRFDALLAAAPLAALLSLLAKPGLPFWSAGFDDLARGLGRFLGG</sequence>
<evidence type="ECO:0000256" key="18">
    <source>
        <dbReference type="RuleBase" id="RU003938"/>
    </source>
</evidence>
<evidence type="ECO:0000256" key="6">
    <source>
        <dbReference type="ARBA" id="ARBA00012487"/>
    </source>
</evidence>
<comment type="pathway">
    <text evidence="4">Lipid metabolism.</text>
</comment>
<evidence type="ECO:0000256" key="8">
    <source>
        <dbReference type="ARBA" id="ARBA00022475"/>
    </source>
</evidence>
<evidence type="ECO:0000256" key="19">
    <source>
        <dbReference type="SAM" id="Phobius"/>
    </source>
</evidence>
<evidence type="ECO:0000256" key="5">
    <source>
        <dbReference type="ARBA" id="ARBA00010185"/>
    </source>
</evidence>
<reference evidence="20 21" key="1">
    <citation type="submission" date="2019-07" db="EMBL/GenBank/DDBJ databases">
        <title>Whole genome shotgun sequence of Acetobacter nitrogenifigens NBRC 105050.</title>
        <authorList>
            <person name="Hosoyama A."/>
            <person name="Uohara A."/>
            <person name="Ohji S."/>
            <person name="Ichikawa N."/>
        </authorList>
    </citation>
    <scope>NUCLEOTIDE SEQUENCE [LARGE SCALE GENOMIC DNA]</scope>
    <source>
        <strain evidence="20 21">NBRC 105050</strain>
    </source>
</reference>
<accession>A0A511X737</accession>
<keyword evidence="21" id="KW-1185">Reference proteome</keyword>
<dbReference type="PROSITE" id="PS01315">
    <property type="entry name" value="CDS"/>
    <property type="match status" value="1"/>
</dbReference>
<evidence type="ECO:0000256" key="17">
    <source>
        <dbReference type="ARBA" id="ARBA00023264"/>
    </source>
</evidence>
<evidence type="ECO:0000313" key="21">
    <source>
        <dbReference type="Proteomes" id="UP000321635"/>
    </source>
</evidence>
<gene>
    <name evidence="20" type="ORF">ANI02nite_06360</name>
</gene>
<feature type="transmembrane region" description="Helical" evidence="19">
    <location>
        <begin position="134"/>
        <end position="155"/>
    </location>
</feature>
<evidence type="ECO:0000313" key="20">
    <source>
        <dbReference type="EMBL" id="GEN58752.1"/>
    </source>
</evidence>
<dbReference type="PANTHER" id="PTHR46382:SF1">
    <property type="entry name" value="PHOSPHATIDATE CYTIDYLYLTRANSFERASE"/>
    <property type="match status" value="1"/>
</dbReference>
<keyword evidence="8" id="KW-1003">Cell membrane</keyword>
<protein>
    <recommendedName>
        <fullName evidence="7 18">Phosphatidate cytidylyltransferase</fullName>
        <ecNumber evidence="6 18">2.7.7.41</ecNumber>
    </recommendedName>
</protein>
<evidence type="ECO:0000256" key="4">
    <source>
        <dbReference type="ARBA" id="ARBA00005189"/>
    </source>
</evidence>
<keyword evidence="11 18" id="KW-0812">Transmembrane</keyword>
<dbReference type="AlphaFoldDB" id="A0A511X737"/>
<dbReference type="GO" id="GO:0016024">
    <property type="term" value="P:CDP-diacylglycerol biosynthetic process"/>
    <property type="evidence" value="ECO:0007669"/>
    <property type="project" value="UniProtKB-UniPathway"/>
</dbReference>
<keyword evidence="12 18" id="KW-0548">Nucleotidyltransferase</keyword>
<keyword evidence="9" id="KW-0444">Lipid biosynthesis</keyword>
<evidence type="ECO:0000256" key="9">
    <source>
        <dbReference type="ARBA" id="ARBA00022516"/>
    </source>
</evidence>
<evidence type="ECO:0000256" key="2">
    <source>
        <dbReference type="ARBA" id="ARBA00004651"/>
    </source>
</evidence>
<feature type="transmembrane region" description="Helical" evidence="19">
    <location>
        <begin position="176"/>
        <end position="199"/>
    </location>
</feature>
<dbReference type="Proteomes" id="UP000321635">
    <property type="component" value="Unassembled WGS sequence"/>
</dbReference>
<feature type="transmembrane region" description="Helical" evidence="19">
    <location>
        <begin position="102"/>
        <end position="128"/>
    </location>
</feature>
<keyword evidence="14" id="KW-0443">Lipid metabolism</keyword>
<dbReference type="STRING" id="1120919.GCA_000429165_00655"/>
<keyword evidence="10 18" id="KW-0808">Transferase</keyword>
<dbReference type="GO" id="GO:0005886">
    <property type="term" value="C:plasma membrane"/>
    <property type="evidence" value="ECO:0007669"/>
    <property type="project" value="UniProtKB-SubCell"/>
</dbReference>
<organism evidence="20 21">
    <name type="scientific">Acetobacter nitrogenifigens DSM 23921 = NBRC 105050</name>
    <dbReference type="NCBI Taxonomy" id="1120919"/>
    <lineage>
        <taxon>Bacteria</taxon>
        <taxon>Pseudomonadati</taxon>
        <taxon>Pseudomonadota</taxon>
        <taxon>Alphaproteobacteria</taxon>
        <taxon>Acetobacterales</taxon>
        <taxon>Acetobacteraceae</taxon>
        <taxon>Acetobacter</taxon>
    </lineage>
</organism>
<comment type="subcellular location">
    <subcellularLocation>
        <location evidence="2">Cell membrane</location>
        <topology evidence="2">Multi-pass membrane protein</topology>
    </subcellularLocation>
</comment>
<keyword evidence="16" id="KW-0594">Phospholipid biosynthesis</keyword>
<feature type="transmembrane region" description="Helical" evidence="19">
    <location>
        <begin position="71"/>
        <end position="90"/>
    </location>
</feature>
<keyword evidence="15 19" id="KW-0472">Membrane</keyword>
<evidence type="ECO:0000256" key="1">
    <source>
        <dbReference type="ARBA" id="ARBA00001698"/>
    </source>
</evidence>